<reference evidence="1" key="1">
    <citation type="submission" date="2017-10" db="EMBL/GenBank/DDBJ databases">
        <title>Chryseobacterium sp. B5 is a hydrocarbonoclastic and plant growth promoting bacterium.</title>
        <authorList>
            <person name="Thijs S."/>
            <person name="Gkorezis P."/>
            <person name="Van Hamme J."/>
        </authorList>
    </citation>
    <scope>NUCLEOTIDE SEQUENCE</scope>
    <source>
        <strain evidence="1">B5</strain>
    </source>
</reference>
<dbReference type="InterPro" id="IPR025332">
    <property type="entry name" value="DUF4238"/>
</dbReference>
<dbReference type="AlphaFoldDB" id="A0A2G7T813"/>
<evidence type="ECO:0000313" key="1">
    <source>
        <dbReference type="EMBL" id="PII35217.1"/>
    </source>
</evidence>
<organism evidence="1">
    <name type="scientific">Chryseobacterium sp. B5</name>
    <dbReference type="NCBI Taxonomy" id="2050562"/>
    <lineage>
        <taxon>Bacteria</taxon>
        <taxon>Pseudomonadati</taxon>
        <taxon>Bacteroidota</taxon>
        <taxon>Flavobacteriia</taxon>
        <taxon>Flavobacteriales</taxon>
        <taxon>Weeksellaceae</taxon>
        <taxon>Chryseobacterium group</taxon>
        <taxon>Chryseobacterium</taxon>
    </lineage>
</organism>
<accession>A0A2G7T813</accession>
<dbReference type="EMBL" id="PEKC01000055">
    <property type="protein sequence ID" value="PII35217.1"/>
    <property type="molecule type" value="Genomic_DNA"/>
</dbReference>
<sequence length="324" mass="36282">MAIAKVQHYVPQFLLRNFGNGKKDQVWVYDKSSARAFPSNTKNVASESRFYDFEHQGQTISLEPWLGQLEGNAQSVIRFILETDSVAKLADEQKQILAAFLAVQLTRTKTFREEWDAFPRMLREHFQSNGHQVAPGSQAEELIQDIPANDLKEQTARVIYKAPETYAAQFLNKDWVLAATTRKAPFLLSDNPLTRQNMIDRPNRGNLGLALPGIEIYFPLSPTRALAMWCPTLTETVHRGALALMSRTGFATTGPDPHGVISMSDALLNGAPVLYSPANVENFNSLQVIWSERYIFSTANDFQLAEAMLSEHPNLKKGPRSTTA</sequence>
<proteinExistence type="predicted"/>
<dbReference type="Pfam" id="PF14022">
    <property type="entry name" value="DUF4238"/>
    <property type="match status" value="1"/>
</dbReference>
<gene>
    <name evidence="1" type="ORF">CTI11_15210</name>
</gene>
<name>A0A2G7T813_9FLAO</name>
<comment type="caution">
    <text evidence="1">The sequence shown here is derived from an EMBL/GenBank/DDBJ whole genome shotgun (WGS) entry which is preliminary data.</text>
</comment>
<evidence type="ECO:0008006" key="2">
    <source>
        <dbReference type="Google" id="ProtNLM"/>
    </source>
</evidence>
<protein>
    <recommendedName>
        <fullName evidence="2">DUF4238 domain-containing protein</fullName>
    </recommendedName>
</protein>